<name>A0A238BX10_9BILA</name>
<feature type="compositionally biased region" description="Basic and acidic residues" evidence="1">
    <location>
        <begin position="47"/>
        <end position="72"/>
    </location>
</feature>
<feature type="non-terminal residue" evidence="2">
    <location>
        <position position="91"/>
    </location>
</feature>
<protein>
    <submittedName>
        <fullName evidence="2">Uncharacterized protein</fullName>
    </submittedName>
</protein>
<dbReference type="EMBL" id="KZ269993">
    <property type="protein sequence ID" value="OZC09564.1"/>
    <property type="molecule type" value="Genomic_DNA"/>
</dbReference>
<sequence>MLHPTDGSKNRRKADIAVLAEAEETSELHMDEESPLPVSVTDDESDVESHDLSNFKLKELKRKDNSDNKDNQSTKVFSRKRADNTVAMSLA</sequence>
<evidence type="ECO:0000256" key="1">
    <source>
        <dbReference type="SAM" id="MobiDB-lite"/>
    </source>
</evidence>
<evidence type="ECO:0000313" key="3">
    <source>
        <dbReference type="Proteomes" id="UP000242913"/>
    </source>
</evidence>
<dbReference type="AlphaFoldDB" id="A0A238BX10"/>
<accession>A0A238BX10</accession>
<dbReference type="Proteomes" id="UP000242913">
    <property type="component" value="Unassembled WGS sequence"/>
</dbReference>
<keyword evidence="3" id="KW-1185">Reference proteome</keyword>
<evidence type="ECO:0000313" key="2">
    <source>
        <dbReference type="EMBL" id="OZC09564.1"/>
    </source>
</evidence>
<reference evidence="2 3" key="1">
    <citation type="submission" date="2015-12" db="EMBL/GenBank/DDBJ databases">
        <title>Draft genome of the nematode, Onchocerca flexuosa.</title>
        <authorList>
            <person name="Mitreva M."/>
        </authorList>
    </citation>
    <scope>NUCLEOTIDE SEQUENCE [LARGE SCALE GENOMIC DNA]</scope>
    <source>
        <strain evidence="2">Red Deer</strain>
    </source>
</reference>
<proteinExistence type="predicted"/>
<feature type="region of interest" description="Disordered" evidence="1">
    <location>
        <begin position="23"/>
        <end position="91"/>
    </location>
</feature>
<organism evidence="2 3">
    <name type="scientific">Onchocerca flexuosa</name>
    <dbReference type="NCBI Taxonomy" id="387005"/>
    <lineage>
        <taxon>Eukaryota</taxon>
        <taxon>Metazoa</taxon>
        <taxon>Ecdysozoa</taxon>
        <taxon>Nematoda</taxon>
        <taxon>Chromadorea</taxon>
        <taxon>Rhabditida</taxon>
        <taxon>Spirurina</taxon>
        <taxon>Spiruromorpha</taxon>
        <taxon>Filarioidea</taxon>
        <taxon>Onchocercidae</taxon>
        <taxon>Onchocerca</taxon>
    </lineage>
</organism>
<gene>
    <name evidence="2" type="ORF">X798_03522</name>
</gene>